<evidence type="ECO:0000256" key="1">
    <source>
        <dbReference type="SAM" id="SignalP"/>
    </source>
</evidence>
<keyword evidence="1" id="KW-0732">Signal</keyword>
<feature type="chain" id="PRO_5002044235" evidence="1">
    <location>
        <begin position="20"/>
        <end position="41"/>
    </location>
</feature>
<dbReference type="EMBL" id="GBRH01192806">
    <property type="protein sequence ID" value="JAE05090.1"/>
    <property type="molecule type" value="Transcribed_RNA"/>
</dbReference>
<name>A0A0A9EWJ0_ARUDO</name>
<reference evidence="2" key="2">
    <citation type="journal article" date="2015" name="Data Brief">
        <title>Shoot transcriptome of the giant reed, Arundo donax.</title>
        <authorList>
            <person name="Barrero R.A."/>
            <person name="Guerrero F.D."/>
            <person name="Moolhuijzen P."/>
            <person name="Goolsby J.A."/>
            <person name="Tidwell J."/>
            <person name="Bellgard S.E."/>
            <person name="Bellgard M.I."/>
        </authorList>
    </citation>
    <scope>NUCLEOTIDE SEQUENCE</scope>
    <source>
        <tissue evidence="2">Shoot tissue taken approximately 20 cm above the soil surface</tissue>
    </source>
</reference>
<protein>
    <submittedName>
        <fullName evidence="2">Uncharacterized protein</fullName>
    </submittedName>
</protein>
<dbReference type="AlphaFoldDB" id="A0A0A9EWJ0"/>
<sequence>MFSLLFGLFTICLFVIVNTAQFQLSVDVSYSFTQYTRPLQI</sequence>
<evidence type="ECO:0000313" key="2">
    <source>
        <dbReference type="EMBL" id="JAE05090.1"/>
    </source>
</evidence>
<reference evidence="2" key="1">
    <citation type="submission" date="2014-09" db="EMBL/GenBank/DDBJ databases">
        <authorList>
            <person name="Magalhaes I.L.F."/>
            <person name="Oliveira U."/>
            <person name="Santos F.R."/>
            <person name="Vidigal T.H.D.A."/>
            <person name="Brescovit A.D."/>
            <person name="Santos A.J."/>
        </authorList>
    </citation>
    <scope>NUCLEOTIDE SEQUENCE</scope>
    <source>
        <tissue evidence="2">Shoot tissue taken approximately 20 cm above the soil surface</tissue>
    </source>
</reference>
<proteinExistence type="predicted"/>
<organism evidence="2">
    <name type="scientific">Arundo donax</name>
    <name type="common">Giant reed</name>
    <name type="synonym">Donax arundinaceus</name>
    <dbReference type="NCBI Taxonomy" id="35708"/>
    <lineage>
        <taxon>Eukaryota</taxon>
        <taxon>Viridiplantae</taxon>
        <taxon>Streptophyta</taxon>
        <taxon>Embryophyta</taxon>
        <taxon>Tracheophyta</taxon>
        <taxon>Spermatophyta</taxon>
        <taxon>Magnoliopsida</taxon>
        <taxon>Liliopsida</taxon>
        <taxon>Poales</taxon>
        <taxon>Poaceae</taxon>
        <taxon>PACMAD clade</taxon>
        <taxon>Arundinoideae</taxon>
        <taxon>Arundineae</taxon>
        <taxon>Arundo</taxon>
    </lineage>
</organism>
<accession>A0A0A9EWJ0</accession>
<feature type="signal peptide" evidence="1">
    <location>
        <begin position="1"/>
        <end position="19"/>
    </location>
</feature>